<sequence>MKKLLYIGWLGQNNIGDELMWDIFLDLCEKHGVSEKYKIVNNFEDSDLNNLPTYDVVVLGGGSLLLPGYIEILYRSFQSGSKIFIWGSGYDWAEKDYIVSLMEENTPAYLFPDDSEIILQEIIPNCEFVGVRGPLTYNLIKKSFVDISKLIISGDPGFALQEKPLVDYMPITTLDPLDKIVAVNWGSSLNKIYGNNEDSVSDELSKVCNYLIDNGYKVYLYIMWEQDLKPFLDFYKKIKPSENLIVDTNIYSGGQLMSLLKRCEFSINFKLHGNITSAVANTPFICLGYRFKCFDFVKSIDCDKLIVPTDSKKLYDDILNCINYINDNYTDIKNTIKRNIDSYKEKIETPFRENLF</sequence>
<dbReference type="Proteomes" id="UP000326961">
    <property type="component" value="Chromosome"/>
</dbReference>
<evidence type="ECO:0000313" key="3">
    <source>
        <dbReference type="Proteomes" id="UP000326961"/>
    </source>
</evidence>
<name>A0A5P3XJX4_PARBF</name>
<evidence type="ECO:0000313" key="2">
    <source>
        <dbReference type="EMBL" id="QEZ70616.1"/>
    </source>
</evidence>
<dbReference type="PANTHER" id="PTHR36836">
    <property type="entry name" value="COLANIC ACID BIOSYNTHESIS PROTEIN WCAK"/>
    <property type="match status" value="1"/>
</dbReference>
<gene>
    <name evidence="2" type="ORF">D4A35_17540</name>
</gene>
<dbReference type="Pfam" id="PF04230">
    <property type="entry name" value="PS_pyruv_trans"/>
    <property type="match status" value="1"/>
</dbReference>
<organism evidence="2 3">
    <name type="scientific">Paraclostridium bifermentans</name>
    <name type="common">Clostridium bifermentans</name>
    <dbReference type="NCBI Taxonomy" id="1490"/>
    <lineage>
        <taxon>Bacteria</taxon>
        <taxon>Bacillati</taxon>
        <taxon>Bacillota</taxon>
        <taxon>Clostridia</taxon>
        <taxon>Peptostreptococcales</taxon>
        <taxon>Peptostreptococcaceae</taxon>
        <taxon>Paraclostridium</taxon>
    </lineage>
</organism>
<dbReference type="AlphaFoldDB" id="A0A5P3XJX4"/>
<dbReference type="GO" id="GO:0016740">
    <property type="term" value="F:transferase activity"/>
    <property type="evidence" value="ECO:0007669"/>
    <property type="project" value="UniProtKB-KW"/>
</dbReference>
<accession>A0A5P3XJX4</accession>
<dbReference type="RefSeq" id="WP_150887462.1">
    <property type="nucleotide sequence ID" value="NZ_CP032452.1"/>
</dbReference>
<evidence type="ECO:0000259" key="1">
    <source>
        <dbReference type="Pfam" id="PF04230"/>
    </source>
</evidence>
<keyword evidence="2" id="KW-0808">Transferase</keyword>
<dbReference type="InterPro" id="IPR007345">
    <property type="entry name" value="Polysacch_pyruvyl_Trfase"/>
</dbReference>
<dbReference type="PANTHER" id="PTHR36836:SF1">
    <property type="entry name" value="COLANIC ACID BIOSYNTHESIS PROTEIN WCAK"/>
    <property type="match status" value="1"/>
</dbReference>
<proteinExistence type="predicted"/>
<dbReference type="EMBL" id="CP032452">
    <property type="protein sequence ID" value="QEZ70616.1"/>
    <property type="molecule type" value="Genomic_DNA"/>
</dbReference>
<feature type="domain" description="Polysaccharide pyruvyl transferase" evidence="1">
    <location>
        <begin position="14"/>
        <end position="289"/>
    </location>
</feature>
<reference evidence="2 3" key="1">
    <citation type="submission" date="2018-09" db="EMBL/GenBank/DDBJ databases">
        <title>A clostridial neurotoxin that targets Anopheles mosquitoes.</title>
        <authorList>
            <person name="Contreras E."/>
            <person name="Masuyer G."/>
            <person name="Qureshi N."/>
            <person name="Chawla S."/>
            <person name="Lim H.L."/>
            <person name="Chen J."/>
            <person name="Stenmark P."/>
            <person name="Gill S."/>
        </authorList>
    </citation>
    <scope>NUCLEOTIDE SEQUENCE [LARGE SCALE GENOMIC DNA]</scope>
    <source>
        <strain evidence="2 3">Cbm</strain>
    </source>
</reference>
<protein>
    <submittedName>
        <fullName evidence="2">Polysaccharide pyruvyl transferase family protein</fullName>
    </submittedName>
</protein>